<dbReference type="InterPro" id="IPR001128">
    <property type="entry name" value="Cyt_P450"/>
</dbReference>
<organism evidence="5 6">
    <name type="scientific">Pogona vitticeps</name>
    <name type="common">central bearded dragon</name>
    <dbReference type="NCBI Taxonomy" id="103695"/>
    <lineage>
        <taxon>Eukaryota</taxon>
        <taxon>Metazoa</taxon>
        <taxon>Chordata</taxon>
        <taxon>Craniata</taxon>
        <taxon>Vertebrata</taxon>
        <taxon>Euteleostomi</taxon>
        <taxon>Lepidosauria</taxon>
        <taxon>Squamata</taxon>
        <taxon>Bifurcata</taxon>
        <taxon>Unidentata</taxon>
        <taxon>Episquamata</taxon>
        <taxon>Toxicofera</taxon>
        <taxon>Iguania</taxon>
        <taxon>Acrodonta</taxon>
        <taxon>Agamidae</taxon>
        <taxon>Amphibolurinae</taxon>
        <taxon>Pogona</taxon>
    </lineage>
</organism>
<keyword evidence="4" id="KW-0408">Iron</keyword>
<evidence type="ECO:0000256" key="4">
    <source>
        <dbReference type="ARBA" id="ARBA00023004"/>
    </source>
</evidence>
<evidence type="ECO:0000256" key="3">
    <source>
        <dbReference type="ARBA" id="ARBA00022723"/>
    </source>
</evidence>
<sequence>MFALTEFLILLILSLLIVQFLKLQWMRQKLPPGPTPLPIIGNLWHLGFVVKQESLLKLKDTYGNIFTMWMGQTPVVVLNGYEAAKEGLVTYSEETSGRAKSPLMTDLMGEKGIFVTSGHTWKQQKRFVMTTLRNLGVGKKDLENRVQVEAHKLLKLIASKQGSSFEPKIPIVHTVGNVICSFVFGDPFPQDDDSFNKLIKAVYLLLFVPFTFWGRLYDACPTVMSHMKGLYREVFESNAFIHNLVREKMQSHKERWRRGQENHDLIDFYLDQIAKSKDDPSSTFNEENLVQTAVDLLIGGIETVANTLCWGLCYLLKYPDVQEKIQNEIDAVMGRSQIITYEDRVKLPYTNAVLHETLRFSSVTGIATMRCCLKDMTLLGFPIAKGTFILPNKHSVLYDPDCWETPWKFNPGHFLDSEGNFVNNNAFIPYAIGRRACLGEPLAQTELFVFFANLLHAFKFQLPDGIKDVSLESIVGGTREPRPFEILAIPH</sequence>
<proteinExistence type="inferred from homology"/>
<dbReference type="Gene3D" id="1.10.630.10">
    <property type="entry name" value="Cytochrome P450"/>
    <property type="match status" value="1"/>
</dbReference>
<keyword evidence="3" id="KW-0479">Metal-binding</keyword>
<keyword evidence="5" id="KW-1185">Reference proteome</keyword>
<dbReference type="PRINTS" id="PR00463">
    <property type="entry name" value="EP450I"/>
</dbReference>
<dbReference type="SUPFAM" id="SSF48264">
    <property type="entry name" value="Cytochrome P450"/>
    <property type="match status" value="1"/>
</dbReference>
<reference evidence="6" key="1">
    <citation type="submission" date="2025-08" db="UniProtKB">
        <authorList>
            <consortium name="RefSeq"/>
        </authorList>
    </citation>
    <scope>IDENTIFICATION</scope>
</reference>
<evidence type="ECO:0000256" key="2">
    <source>
        <dbReference type="ARBA" id="ARBA00010617"/>
    </source>
</evidence>
<dbReference type="RefSeq" id="XP_072852415.1">
    <property type="nucleotide sequence ID" value="XM_072996314.1"/>
</dbReference>
<dbReference type="PANTHER" id="PTHR24300:SF368">
    <property type="entry name" value="CYTOCHROME P450, FAMILY 2, SUBFAMILY AB, POLYPEPTIDE 1"/>
    <property type="match status" value="1"/>
</dbReference>
<dbReference type="InterPro" id="IPR036396">
    <property type="entry name" value="Cyt_P450_sf"/>
</dbReference>
<evidence type="ECO:0000313" key="5">
    <source>
        <dbReference type="Proteomes" id="UP001652642"/>
    </source>
</evidence>
<comment type="cofactor">
    <cofactor evidence="1">
        <name>heme</name>
        <dbReference type="ChEBI" id="CHEBI:30413"/>
    </cofactor>
</comment>
<accession>A0ABM5G440</accession>
<evidence type="ECO:0000256" key="1">
    <source>
        <dbReference type="ARBA" id="ARBA00001971"/>
    </source>
</evidence>
<dbReference type="Proteomes" id="UP001652642">
    <property type="component" value="Chromosome 3"/>
</dbReference>
<dbReference type="PRINTS" id="PR00385">
    <property type="entry name" value="P450"/>
</dbReference>
<dbReference type="PANTHER" id="PTHR24300">
    <property type="entry name" value="CYTOCHROME P450 508A4-RELATED"/>
    <property type="match status" value="1"/>
</dbReference>
<dbReference type="GeneID" id="110088883"/>
<dbReference type="InterPro" id="IPR002401">
    <property type="entry name" value="Cyt_P450_E_grp-I"/>
</dbReference>
<name>A0ABM5G440_9SAUR</name>
<dbReference type="Pfam" id="PF00067">
    <property type="entry name" value="p450"/>
    <property type="match status" value="1"/>
</dbReference>
<dbReference type="InterPro" id="IPR050182">
    <property type="entry name" value="Cytochrome_P450_fam2"/>
</dbReference>
<evidence type="ECO:0000313" key="6">
    <source>
        <dbReference type="RefSeq" id="XP_072852415.1"/>
    </source>
</evidence>
<comment type="similarity">
    <text evidence="2">Belongs to the cytochrome P450 family.</text>
</comment>
<protein>
    <submittedName>
        <fullName evidence="6">Cytochrome P450 2F2-like</fullName>
    </submittedName>
</protein>
<gene>
    <name evidence="6" type="primary">LOC110088883</name>
</gene>